<evidence type="ECO:0000313" key="6">
    <source>
        <dbReference type="EMBL" id="PZD95421.1"/>
    </source>
</evidence>
<keyword evidence="3" id="KW-0547">Nucleotide-binding</keyword>
<feature type="domain" description="ABC transporter" evidence="5">
    <location>
        <begin position="6"/>
        <end position="219"/>
    </location>
</feature>
<gene>
    <name evidence="6" type="ORF">DNH61_12860</name>
</gene>
<dbReference type="PROSITE" id="PS00211">
    <property type="entry name" value="ABC_TRANSPORTER_1"/>
    <property type="match status" value="1"/>
</dbReference>
<sequence length="219" mass="24571">MERYAVKIDRLSKKFRGRIIFDNVSFALPTGQIYGFIGPNGSGKSVLFKVLCGFLTPDQGEVEILGDKIGKKVDFPQDTGIIIEQPGFLDQYTGMRNLALLASLRRRVGVKEIRETLVTVGLDPDNNQPVKKYSLGMKQRLAIAQAIMENPRVLILDEPFNGLDRDGVELIRSLLVREKNKGKTILLTSHIQEDISLLCDEVFEFANGTIYNIENRTSI</sequence>
<protein>
    <submittedName>
        <fullName evidence="6">Multidrug ABC transporter ATP-binding protein</fullName>
    </submittedName>
</protein>
<dbReference type="GO" id="GO:0005524">
    <property type="term" value="F:ATP binding"/>
    <property type="evidence" value="ECO:0007669"/>
    <property type="project" value="UniProtKB-KW"/>
</dbReference>
<reference evidence="6 7" key="1">
    <citation type="submission" date="2018-06" db="EMBL/GenBank/DDBJ databases">
        <title>Paenibacillus imtechensis sp. nov.</title>
        <authorList>
            <person name="Pinnaka A.K."/>
            <person name="Singh H."/>
            <person name="Kaur M."/>
        </authorList>
    </citation>
    <scope>NUCLEOTIDE SEQUENCE [LARGE SCALE GENOMIC DNA]</scope>
    <source>
        <strain evidence="6 7">SMB1</strain>
    </source>
</reference>
<proteinExistence type="inferred from homology"/>
<comment type="similarity">
    <text evidence="1">Belongs to the ABC transporter superfamily.</text>
</comment>
<dbReference type="InterPro" id="IPR003593">
    <property type="entry name" value="AAA+_ATPase"/>
</dbReference>
<comment type="caution">
    <text evidence="6">The sequence shown here is derived from an EMBL/GenBank/DDBJ whole genome shotgun (WGS) entry which is preliminary data.</text>
</comment>
<keyword evidence="2" id="KW-0813">Transport</keyword>
<dbReference type="AlphaFoldDB" id="A0A2W1LUG2"/>
<keyword evidence="7" id="KW-1185">Reference proteome</keyword>
<dbReference type="EMBL" id="QKRB01000044">
    <property type="protein sequence ID" value="PZD95421.1"/>
    <property type="molecule type" value="Genomic_DNA"/>
</dbReference>
<name>A0A2W1LUG2_9BACL</name>
<dbReference type="SMART" id="SM00382">
    <property type="entry name" value="AAA"/>
    <property type="match status" value="1"/>
</dbReference>
<dbReference type="InterPro" id="IPR027417">
    <property type="entry name" value="P-loop_NTPase"/>
</dbReference>
<dbReference type="PANTHER" id="PTHR43335:SF8">
    <property type="entry name" value="ABC TRANSPORTER, ATP-BINDING PROTEIN"/>
    <property type="match status" value="1"/>
</dbReference>
<dbReference type="PANTHER" id="PTHR43335">
    <property type="entry name" value="ABC TRANSPORTER, ATP-BINDING PROTEIN"/>
    <property type="match status" value="1"/>
</dbReference>
<dbReference type="InterPro" id="IPR003439">
    <property type="entry name" value="ABC_transporter-like_ATP-bd"/>
</dbReference>
<keyword evidence="4 6" id="KW-0067">ATP-binding</keyword>
<dbReference type="Gene3D" id="3.40.50.300">
    <property type="entry name" value="P-loop containing nucleotide triphosphate hydrolases"/>
    <property type="match status" value="1"/>
</dbReference>
<evidence type="ECO:0000313" key="7">
    <source>
        <dbReference type="Proteomes" id="UP000249522"/>
    </source>
</evidence>
<dbReference type="OrthoDB" id="9804819at2"/>
<evidence type="ECO:0000259" key="5">
    <source>
        <dbReference type="PROSITE" id="PS50893"/>
    </source>
</evidence>
<organism evidence="6 7">
    <name type="scientific">Paenibacillus sambharensis</name>
    <dbReference type="NCBI Taxonomy" id="1803190"/>
    <lineage>
        <taxon>Bacteria</taxon>
        <taxon>Bacillati</taxon>
        <taxon>Bacillota</taxon>
        <taxon>Bacilli</taxon>
        <taxon>Bacillales</taxon>
        <taxon>Paenibacillaceae</taxon>
        <taxon>Paenibacillus</taxon>
    </lineage>
</organism>
<dbReference type="PROSITE" id="PS50893">
    <property type="entry name" value="ABC_TRANSPORTER_2"/>
    <property type="match status" value="1"/>
</dbReference>
<evidence type="ECO:0000256" key="1">
    <source>
        <dbReference type="ARBA" id="ARBA00005417"/>
    </source>
</evidence>
<dbReference type="SUPFAM" id="SSF52540">
    <property type="entry name" value="P-loop containing nucleoside triphosphate hydrolases"/>
    <property type="match status" value="1"/>
</dbReference>
<dbReference type="GO" id="GO:0016887">
    <property type="term" value="F:ATP hydrolysis activity"/>
    <property type="evidence" value="ECO:0007669"/>
    <property type="project" value="InterPro"/>
</dbReference>
<evidence type="ECO:0000256" key="4">
    <source>
        <dbReference type="ARBA" id="ARBA00022840"/>
    </source>
</evidence>
<dbReference type="Proteomes" id="UP000249522">
    <property type="component" value="Unassembled WGS sequence"/>
</dbReference>
<dbReference type="InterPro" id="IPR017871">
    <property type="entry name" value="ABC_transporter-like_CS"/>
</dbReference>
<accession>A0A2W1LUG2</accession>
<evidence type="ECO:0000256" key="2">
    <source>
        <dbReference type="ARBA" id="ARBA00022448"/>
    </source>
</evidence>
<dbReference type="Pfam" id="PF00005">
    <property type="entry name" value="ABC_tran"/>
    <property type="match status" value="1"/>
</dbReference>
<dbReference type="RefSeq" id="WP_111147051.1">
    <property type="nucleotide sequence ID" value="NZ_QKRB01000044.1"/>
</dbReference>
<evidence type="ECO:0000256" key="3">
    <source>
        <dbReference type="ARBA" id="ARBA00022741"/>
    </source>
</evidence>